<dbReference type="Gene3D" id="3.90.660.10">
    <property type="match status" value="1"/>
</dbReference>
<evidence type="ECO:0000259" key="5">
    <source>
        <dbReference type="Pfam" id="PF01593"/>
    </source>
</evidence>
<dbReference type="PANTHER" id="PTHR43563:SF1">
    <property type="entry name" value="AMINE OXIDASE [FLAVIN-CONTAINING] B"/>
    <property type="match status" value="1"/>
</dbReference>
<protein>
    <submittedName>
        <fullName evidence="6">Flavin-containing monoamine oxidase AofH</fullName>
        <ecNumber evidence="6">1.4.3.-</ecNumber>
    </submittedName>
</protein>
<dbReference type="AlphaFoldDB" id="A0A498Q4D8"/>
<dbReference type="SUPFAM" id="SSF54373">
    <property type="entry name" value="FAD-linked reductases, C-terminal domain"/>
    <property type="match status" value="1"/>
</dbReference>
<feature type="binding site" evidence="4">
    <location>
        <position position="422"/>
    </location>
    <ligand>
        <name>FAD</name>
        <dbReference type="ChEBI" id="CHEBI:57692"/>
    </ligand>
</feature>
<comment type="similarity">
    <text evidence="2">Belongs to the flavin monoamine oxidase family.</text>
</comment>
<dbReference type="InterPro" id="IPR001613">
    <property type="entry name" value="Flavin_amine_oxidase"/>
</dbReference>
<dbReference type="InterPro" id="IPR002937">
    <property type="entry name" value="Amino_oxidase"/>
</dbReference>
<dbReference type="PANTHER" id="PTHR43563">
    <property type="entry name" value="AMINE OXIDASE"/>
    <property type="match status" value="1"/>
</dbReference>
<accession>A0A498Q4D8</accession>
<evidence type="ECO:0000256" key="2">
    <source>
        <dbReference type="ARBA" id="ARBA00005995"/>
    </source>
</evidence>
<dbReference type="SUPFAM" id="SSF51905">
    <property type="entry name" value="FAD/NAD(P)-binding domain"/>
    <property type="match status" value="1"/>
</dbReference>
<proteinExistence type="inferred from homology"/>
<keyword evidence="3 6" id="KW-0560">Oxidoreductase</keyword>
<keyword evidence="7" id="KW-1185">Reference proteome</keyword>
<evidence type="ECO:0000313" key="6">
    <source>
        <dbReference type="EMBL" id="VBA40217.1"/>
    </source>
</evidence>
<dbReference type="Gene3D" id="1.10.405.10">
    <property type="entry name" value="Guanine Nucleotide Dissociation Inhibitor, domain 1"/>
    <property type="match status" value="1"/>
</dbReference>
<dbReference type="GO" id="GO:0016491">
    <property type="term" value="F:oxidoreductase activity"/>
    <property type="evidence" value="ECO:0007669"/>
    <property type="project" value="UniProtKB-KW"/>
</dbReference>
<evidence type="ECO:0000256" key="1">
    <source>
        <dbReference type="ARBA" id="ARBA00001974"/>
    </source>
</evidence>
<comment type="cofactor">
    <cofactor evidence="1">
        <name>FAD</name>
        <dbReference type="ChEBI" id="CHEBI:57692"/>
    </cofactor>
</comment>
<dbReference type="Proteomes" id="UP000273307">
    <property type="component" value="Unassembled WGS sequence"/>
</dbReference>
<gene>
    <name evidence="6" type="primary">aofH_1</name>
    <name evidence="6" type="ORF">LAUMK136_03394</name>
</gene>
<feature type="binding site" evidence="4">
    <location>
        <position position="234"/>
    </location>
    <ligand>
        <name>FAD</name>
        <dbReference type="ChEBI" id="CHEBI:57692"/>
    </ligand>
</feature>
<dbReference type="InterPro" id="IPR050703">
    <property type="entry name" value="Flavin_MAO"/>
</dbReference>
<dbReference type="PRINTS" id="PR00757">
    <property type="entry name" value="AMINEOXDASEF"/>
</dbReference>
<evidence type="ECO:0000313" key="7">
    <source>
        <dbReference type="Proteomes" id="UP000273307"/>
    </source>
</evidence>
<organism evidence="6 7">
    <name type="scientific">Mycobacterium attenuatum</name>
    <dbReference type="NCBI Taxonomy" id="2341086"/>
    <lineage>
        <taxon>Bacteria</taxon>
        <taxon>Bacillati</taxon>
        <taxon>Actinomycetota</taxon>
        <taxon>Actinomycetes</taxon>
        <taxon>Mycobacteriales</taxon>
        <taxon>Mycobacteriaceae</taxon>
        <taxon>Mycobacterium</taxon>
    </lineage>
</organism>
<dbReference type="EC" id="1.4.3.-" evidence="6"/>
<feature type="domain" description="Amine oxidase" evidence="5">
    <location>
        <begin position="13"/>
        <end position="446"/>
    </location>
</feature>
<dbReference type="OrthoDB" id="337830at2"/>
<dbReference type="Pfam" id="PF01593">
    <property type="entry name" value="Amino_oxidase"/>
    <property type="match status" value="1"/>
</dbReference>
<reference evidence="6 7" key="1">
    <citation type="submission" date="2018-09" db="EMBL/GenBank/DDBJ databases">
        <authorList>
            <person name="Tagini F."/>
        </authorList>
    </citation>
    <scope>NUCLEOTIDE SEQUENCE [LARGE SCALE GENOMIC DNA]</scope>
    <source>
        <strain evidence="6 7">MK136</strain>
    </source>
</reference>
<dbReference type="EMBL" id="UPHP01000086">
    <property type="protein sequence ID" value="VBA40217.1"/>
    <property type="molecule type" value="Genomic_DNA"/>
</dbReference>
<sequence>MADVDVCVVGGGFAGLTAALRLKQAGHSVTLLEARDRVGGRSFTVQRDDGSWIDKGGAWIGPTQDRIHALMKELGVASFKQYTGGEAMMVVDAKQYRYQGTVPWTLSPWASLNLGAAMFELTQMCKTIPLDAPWEAKKAARWDRMTLAQWLRKNLVSKAAHDLLETAIAGTYTSDASEVSMLFVLYQMASGGGPGFVLAGEGGSQDSRPVGGMGAIYRPMAAELGDVIRLSQPVRRITQDADGVTVQSDDTTVRARRAIVAVPLAIASHIAYAPMLPTDRSFLHQRMPSGAVVKISTVYDEPFWRRDGLSGQSAAPGSLATVTIDGCPDTGTPGVLVVVIEGPTARQYERLDEAGRRQAVLDALVERFGAKAGKPVDYIEQNWSREPYSGGGMISHAPPGVLTQFGHALRRPCGRIHWAGTETSATMCGWIDGAIRSGERAASEVMMTETLTVA</sequence>
<feature type="binding site" evidence="4">
    <location>
        <begin position="33"/>
        <end position="34"/>
    </location>
    <ligand>
        <name>FAD</name>
        <dbReference type="ChEBI" id="CHEBI:57692"/>
    </ligand>
</feature>
<evidence type="ECO:0000256" key="4">
    <source>
        <dbReference type="PIRSR" id="PIRSR601613-1"/>
    </source>
</evidence>
<dbReference type="RefSeq" id="WP_122525735.1">
    <property type="nucleotide sequence ID" value="NZ_UPHP01000086.1"/>
</dbReference>
<name>A0A498Q4D8_9MYCO</name>
<evidence type="ECO:0000256" key="3">
    <source>
        <dbReference type="ARBA" id="ARBA00023002"/>
    </source>
</evidence>
<dbReference type="InterPro" id="IPR036188">
    <property type="entry name" value="FAD/NAD-bd_sf"/>
</dbReference>
<dbReference type="Gene3D" id="3.50.50.60">
    <property type="entry name" value="FAD/NAD(P)-binding domain"/>
    <property type="match status" value="1"/>
</dbReference>